<comment type="caution">
    <text evidence="2">The sequence shown here is derived from an EMBL/GenBank/DDBJ whole genome shotgun (WGS) entry which is preliminary data.</text>
</comment>
<dbReference type="RefSeq" id="WP_203912625.1">
    <property type="nucleotide sequence ID" value="NZ_BONY01000057.1"/>
</dbReference>
<dbReference type="Gene3D" id="3.40.630.30">
    <property type="match status" value="1"/>
</dbReference>
<evidence type="ECO:0000313" key="2">
    <source>
        <dbReference type="EMBL" id="GIH08880.1"/>
    </source>
</evidence>
<dbReference type="GO" id="GO:0016747">
    <property type="term" value="F:acyltransferase activity, transferring groups other than amino-acyl groups"/>
    <property type="evidence" value="ECO:0007669"/>
    <property type="project" value="InterPro"/>
</dbReference>
<evidence type="ECO:0000313" key="3">
    <source>
        <dbReference type="Proteomes" id="UP000612899"/>
    </source>
</evidence>
<dbReference type="Pfam" id="PF00583">
    <property type="entry name" value="Acetyltransf_1"/>
    <property type="match status" value="1"/>
</dbReference>
<proteinExistence type="predicted"/>
<dbReference type="AlphaFoldDB" id="A0A8J3QDQ2"/>
<dbReference type="SUPFAM" id="SSF55729">
    <property type="entry name" value="Acyl-CoA N-acyltransferases (Nat)"/>
    <property type="match status" value="1"/>
</dbReference>
<dbReference type="Proteomes" id="UP000612899">
    <property type="component" value="Unassembled WGS sequence"/>
</dbReference>
<evidence type="ECO:0000259" key="1">
    <source>
        <dbReference type="Pfam" id="PF00583"/>
    </source>
</evidence>
<sequence>MEFGVPTAQQLAEFFLAAQHPLTRRWVDDGARLALLAEQRSDDVLLATDVTVAASRARRFAPRQPAQALLNYWVAAAADLHAMMSIRYQGLDPAKPFVDATVLSRPFTADDMAALAQAAAKTYGTLQPRYLRLWSAAPASRFADTIPDKRFLAAPVTALRAGAGQPVPTGLGLAPASSLEHYTHARAAYDAMATKHPGHPEQAGIADLEDLQDNLANGTLFDVTIDDRWAGYLAVSTNGESLGMPAYIVEELVLATPFRGRGYGPYLTTLLARALPDATRILVGTIHANNQGARHAAERAGRRDIGGWIQLPLQRSQDSAESTPDHTDQR</sequence>
<name>A0A8J3QDQ2_9ACTN</name>
<organism evidence="2 3">
    <name type="scientific">Rhizocola hellebori</name>
    <dbReference type="NCBI Taxonomy" id="1392758"/>
    <lineage>
        <taxon>Bacteria</taxon>
        <taxon>Bacillati</taxon>
        <taxon>Actinomycetota</taxon>
        <taxon>Actinomycetes</taxon>
        <taxon>Micromonosporales</taxon>
        <taxon>Micromonosporaceae</taxon>
        <taxon>Rhizocola</taxon>
    </lineage>
</organism>
<dbReference type="EMBL" id="BONY01000057">
    <property type="protein sequence ID" value="GIH08880.1"/>
    <property type="molecule type" value="Genomic_DNA"/>
</dbReference>
<keyword evidence="3" id="KW-1185">Reference proteome</keyword>
<feature type="domain" description="N-acetyltransferase" evidence="1">
    <location>
        <begin position="201"/>
        <end position="301"/>
    </location>
</feature>
<protein>
    <recommendedName>
        <fullName evidence="1">N-acetyltransferase domain-containing protein</fullName>
    </recommendedName>
</protein>
<dbReference type="InterPro" id="IPR000182">
    <property type="entry name" value="GNAT_dom"/>
</dbReference>
<reference evidence="2" key="1">
    <citation type="submission" date="2021-01" db="EMBL/GenBank/DDBJ databases">
        <title>Whole genome shotgun sequence of Rhizocola hellebori NBRC 109834.</title>
        <authorList>
            <person name="Komaki H."/>
            <person name="Tamura T."/>
        </authorList>
    </citation>
    <scope>NUCLEOTIDE SEQUENCE</scope>
    <source>
        <strain evidence="2">NBRC 109834</strain>
    </source>
</reference>
<gene>
    <name evidence="2" type="ORF">Rhe02_69470</name>
</gene>
<dbReference type="InterPro" id="IPR016181">
    <property type="entry name" value="Acyl_CoA_acyltransferase"/>
</dbReference>
<accession>A0A8J3QDQ2</accession>